<evidence type="ECO:0000256" key="1">
    <source>
        <dbReference type="SAM" id="Phobius"/>
    </source>
</evidence>
<feature type="transmembrane region" description="Helical" evidence="1">
    <location>
        <begin position="17"/>
        <end position="36"/>
    </location>
</feature>
<gene>
    <name evidence="2" type="ORF">OHJ16_08995</name>
</gene>
<keyword evidence="1" id="KW-0812">Transmembrane</keyword>
<dbReference type="EMBL" id="JAPTMY010000018">
    <property type="protein sequence ID" value="MCZ0858177.1"/>
    <property type="molecule type" value="Genomic_DNA"/>
</dbReference>
<protein>
    <recommendedName>
        <fullName evidence="4">DUF2746 domain-containing protein</fullName>
    </recommendedName>
</protein>
<dbReference type="RefSeq" id="WP_268917624.1">
    <property type="nucleotide sequence ID" value="NZ_JAPTMY010000018.1"/>
</dbReference>
<keyword evidence="1" id="KW-1133">Transmembrane helix</keyword>
<reference evidence="2" key="1">
    <citation type="submission" date="2022-10" db="EMBL/GenBank/DDBJ databases">
        <title>Genome sequence of Actinomyces israelii ATCC 10048.</title>
        <authorList>
            <person name="Watt R.M."/>
            <person name="Tong W.M."/>
        </authorList>
    </citation>
    <scope>NUCLEOTIDE SEQUENCE</scope>
    <source>
        <strain evidence="2">ATCC 10048</strain>
    </source>
</reference>
<accession>A0ABT4IA96</accession>
<sequence>MTPAPHPVVQVLTAPEVVTASTVAVAAILGLLGAFIRAQTRRVEQGLSRLRARVEAARTAADAARDGVTNQHGTHLREDLDEVRAQLSTVLARLDTAETARQTDVERQDATLSAISTRVARVEMQADGLRADIRALDGRVTRQDQALQDRLTEN</sequence>
<keyword evidence="3" id="KW-1185">Reference proteome</keyword>
<organism evidence="2 3">
    <name type="scientific">Actinomyces israelii</name>
    <dbReference type="NCBI Taxonomy" id="1659"/>
    <lineage>
        <taxon>Bacteria</taxon>
        <taxon>Bacillati</taxon>
        <taxon>Actinomycetota</taxon>
        <taxon>Actinomycetes</taxon>
        <taxon>Actinomycetales</taxon>
        <taxon>Actinomycetaceae</taxon>
        <taxon>Actinomyces</taxon>
    </lineage>
</organism>
<dbReference type="Proteomes" id="UP001072034">
    <property type="component" value="Unassembled WGS sequence"/>
</dbReference>
<name>A0ABT4IA96_9ACTO</name>
<comment type="caution">
    <text evidence="2">The sequence shown here is derived from an EMBL/GenBank/DDBJ whole genome shotgun (WGS) entry which is preliminary data.</text>
</comment>
<evidence type="ECO:0000313" key="2">
    <source>
        <dbReference type="EMBL" id="MCZ0858177.1"/>
    </source>
</evidence>
<evidence type="ECO:0000313" key="3">
    <source>
        <dbReference type="Proteomes" id="UP001072034"/>
    </source>
</evidence>
<evidence type="ECO:0008006" key="4">
    <source>
        <dbReference type="Google" id="ProtNLM"/>
    </source>
</evidence>
<proteinExistence type="predicted"/>
<keyword evidence="1" id="KW-0472">Membrane</keyword>